<dbReference type="PANTHER" id="PTHR11705">
    <property type="entry name" value="PROTEASE FAMILY M14 CARBOXYPEPTIDASE A,B"/>
    <property type="match status" value="1"/>
</dbReference>
<evidence type="ECO:0000256" key="2">
    <source>
        <dbReference type="ARBA" id="ARBA00003091"/>
    </source>
</evidence>
<gene>
    <name evidence="18" type="ORF">FIE12Z_7423</name>
</gene>
<keyword evidence="13" id="KW-1015">Disulfide bond</keyword>
<dbReference type="Proteomes" id="UP000265631">
    <property type="component" value="Unassembled WGS sequence"/>
</dbReference>
<feature type="chain" id="PRO_5017445209" description="Carboxypeptidase M14A" evidence="16">
    <location>
        <begin position="17"/>
        <end position="430"/>
    </location>
</feature>
<organism evidence="18 19">
    <name type="scientific">Fusarium flagelliforme</name>
    <dbReference type="NCBI Taxonomy" id="2675880"/>
    <lineage>
        <taxon>Eukaryota</taxon>
        <taxon>Fungi</taxon>
        <taxon>Dikarya</taxon>
        <taxon>Ascomycota</taxon>
        <taxon>Pezizomycotina</taxon>
        <taxon>Sordariomycetes</taxon>
        <taxon>Hypocreomycetidae</taxon>
        <taxon>Hypocreales</taxon>
        <taxon>Nectriaceae</taxon>
        <taxon>Fusarium</taxon>
        <taxon>Fusarium incarnatum-equiseti species complex</taxon>
    </lineage>
</organism>
<feature type="domain" description="Peptidase M14" evidence="17">
    <location>
        <begin position="117"/>
        <end position="420"/>
    </location>
</feature>
<keyword evidence="10" id="KW-0862">Zinc</keyword>
<dbReference type="InterPro" id="IPR000834">
    <property type="entry name" value="Peptidase_M14"/>
</dbReference>
<keyword evidence="11" id="KW-0843">Virulence</keyword>
<dbReference type="Gene3D" id="3.40.630.10">
    <property type="entry name" value="Zn peptidases"/>
    <property type="match status" value="1"/>
</dbReference>
<dbReference type="STRING" id="2594813.A0A395MKG3"/>
<dbReference type="FunFam" id="3.40.630.10:FF:000040">
    <property type="entry name" value="zinc carboxypeptidase"/>
    <property type="match status" value="1"/>
</dbReference>
<keyword evidence="6" id="KW-0121">Carboxypeptidase</keyword>
<dbReference type="GO" id="GO:0004181">
    <property type="term" value="F:metallocarboxypeptidase activity"/>
    <property type="evidence" value="ECO:0007669"/>
    <property type="project" value="InterPro"/>
</dbReference>
<dbReference type="CDD" id="cd03860">
    <property type="entry name" value="M14_CP_A-B_like"/>
    <property type="match status" value="1"/>
</dbReference>
<dbReference type="GO" id="GO:0008270">
    <property type="term" value="F:zinc ion binding"/>
    <property type="evidence" value="ECO:0007669"/>
    <property type="project" value="InterPro"/>
</dbReference>
<evidence type="ECO:0000256" key="8">
    <source>
        <dbReference type="ARBA" id="ARBA00022723"/>
    </source>
</evidence>
<evidence type="ECO:0000256" key="7">
    <source>
        <dbReference type="ARBA" id="ARBA00022670"/>
    </source>
</evidence>
<dbReference type="PROSITE" id="PS00133">
    <property type="entry name" value="CARBOXYPEPT_ZN_2"/>
    <property type="match status" value="1"/>
</dbReference>
<evidence type="ECO:0000256" key="4">
    <source>
        <dbReference type="ARBA" id="ARBA00005988"/>
    </source>
</evidence>
<dbReference type="GO" id="GO:0006508">
    <property type="term" value="P:proteolysis"/>
    <property type="evidence" value="ECO:0007669"/>
    <property type="project" value="UniProtKB-KW"/>
</dbReference>
<dbReference type="OrthoDB" id="3626597at2759"/>
<feature type="active site" description="Proton donor/acceptor" evidence="15">
    <location>
        <position position="384"/>
    </location>
</feature>
<dbReference type="InterPro" id="IPR057247">
    <property type="entry name" value="CARBOXYPEPT_ZN_2"/>
</dbReference>
<proteinExistence type="inferred from homology"/>
<sequence length="430" mass="48326">MRFSIAIAALVPLAFAKTSYKNWKAYSIDTAGSTHDDVVKALSGINHIPIGEHHDAIEVAVDPKSLGKFEGLDLNVKLFINDMDEEFAKEGSFEEFSAARTHGSKKVAYPDQSYFKSYHSFEQHTQFLNDLQKSFPKNSEVFTTGKSVEGREIKGIHLWGKRGKAKNPAIIWHGNVHAREWISSMTVEYLAWKLVQGYGNKEKLVRSIVDSHDFYIIPIVNPDGFVYSIKSDRLWRKNRSKDDKKCVGTDMNRNWPYKWDIPGGSSTNPCDETYRGRKPGDTPEIKALTSHALAVTKKTGIRSYIDWHSYSQLILLPYGYTCDLNATNTNYQMKLAGEVADAIEDNSGSDFLYGPTCQTIYQTSGGSSDWVFDVAKAELAWGIELRPGRLTGDGFVLPPKQIIKSGEEIWAGMSALFKDLVKKDKPKYGH</sequence>
<keyword evidence="5" id="KW-0964">Secreted</keyword>
<comment type="function">
    <text evidence="2">Extracellular metalloprotease that contributes to pathogenicity.</text>
</comment>
<accession>A0A395MKG3</accession>
<protein>
    <recommendedName>
        <fullName evidence="14">Carboxypeptidase M14A</fullName>
    </recommendedName>
</protein>
<evidence type="ECO:0000256" key="10">
    <source>
        <dbReference type="ARBA" id="ARBA00022833"/>
    </source>
</evidence>
<evidence type="ECO:0000313" key="18">
    <source>
        <dbReference type="EMBL" id="RFN48374.1"/>
    </source>
</evidence>
<evidence type="ECO:0000256" key="12">
    <source>
        <dbReference type="ARBA" id="ARBA00023049"/>
    </source>
</evidence>
<keyword evidence="12" id="KW-0482">Metalloprotease</keyword>
<evidence type="ECO:0000256" key="16">
    <source>
        <dbReference type="SAM" id="SignalP"/>
    </source>
</evidence>
<keyword evidence="8" id="KW-0479">Metal-binding</keyword>
<reference evidence="18 19" key="1">
    <citation type="journal article" date="2018" name="PLoS Pathog.">
        <title>Evolution of structural diversity of trichothecenes, a family of toxins produced by plant pathogenic and entomopathogenic fungi.</title>
        <authorList>
            <person name="Proctor R.H."/>
            <person name="McCormick S.P."/>
            <person name="Kim H.S."/>
            <person name="Cardoza R.E."/>
            <person name="Stanley A.M."/>
            <person name="Lindo L."/>
            <person name="Kelly A."/>
            <person name="Brown D.W."/>
            <person name="Lee T."/>
            <person name="Vaughan M.M."/>
            <person name="Alexander N.J."/>
            <person name="Busman M."/>
            <person name="Gutierrez S."/>
        </authorList>
    </citation>
    <scope>NUCLEOTIDE SEQUENCE [LARGE SCALE GENOMIC DNA]</scope>
    <source>
        <strain evidence="18 19">NRRL 13405</strain>
    </source>
</reference>
<keyword evidence="16" id="KW-0732">Signal</keyword>
<comment type="caution">
    <text evidence="18">The sequence shown here is derived from an EMBL/GenBank/DDBJ whole genome shotgun (WGS) entry which is preliminary data.</text>
</comment>
<evidence type="ECO:0000256" key="13">
    <source>
        <dbReference type="ARBA" id="ARBA00023157"/>
    </source>
</evidence>
<evidence type="ECO:0000256" key="15">
    <source>
        <dbReference type="PROSITE-ProRule" id="PRU01379"/>
    </source>
</evidence>
<keyword evidence="7" id="KW-0645">Protease</keyword>
<name>A0A395MKG3_9HYPO</name>
<dbReference type="PANTHER" id="PTHR11705:SF143">
    <property type="entry name" value="SLL0236 PROTEIN"/>
    <property type="match status" value="1"/>
</dbReference>
<evidence type="ECO:0000256" key="5">
    <source>
        <dbReference type="ARBA" id="ARBA00022525"/>
    </source>
</evidence>
<evidence type="ECO:0000256" key="14">
    <source>
        <dbReference type="ARBA" id="ARBA00081330"/>
    </source>
</evidence>
<evidence type="ECO:0000313" key="19">
    <source>
        <dbReference type="Proteomes" id="UP000265631"/>
    </source>
</evidence>
<evidence type="ECO:0000256" key="6">
    <source>
        <dbReference type="ARBA" id="ARBA00022645"/>
    </source>
</evidence>
<evidence type="ECO:0000256" key="3">
    <source>
        <dbReference type="ARBA" id="ARBA00004613"/>
    </source>
</evidence>
<evidence type="ECO:0000256" key="9">
    <source>
        <dbReference type="ARBA" id="ARBA00022801"/>
    </source>
</evidence>
<dbReference type="SUPFAM" id="SSF53187">
    <property type="entry name" value="Zn-dependent exopeptidases"/>
    <property type="match status" value="1"/>
</dbReference>
<evidence type="ECO:0000259" key="17">
    <source>
        <dbReference type="PROSITE" id="PS52035"/>
    </source>
</evidence>
<dbReference type="EMBL" id="PXXK01000212">
    <property type="protein sequence ID" value="RFN48374.1"/>
    <property type="molecule type" value="Genomic_DNA"/>
</dbReference>
<comment type="subcellular location">
    <subcellularLocation>
        <location evidence="3">Secreted</location>
    </subcellularLocation>
</comment>
<dbReference type="SMART" id="SM00631">
    <property type="entry name" value="Zn_pept"/>
    <property type="match status" value="1"/>
</dbReference>
<comment type="similarity">
    <text evidence="4 15">Belongs to the peptidase M14 family.</text>
</comment>
<dbReference type="PRINTS" id="PR00765">
    <property type="entry name" value="CRBOXYPTASEA"/>
</dbReference>
<evidence type="ECO:0000256" key="1">
    <source>
        <dbReference type="ARBA" id="ARBA00001947"/>
    </source>
</evidence>
<dbReference type="PROSITE" id="PS52035">
    <property type="entry name" value="PEPTIDASE_M14"/>
    <property type="match status" value="1"/>
</dbReference>
<evidence type="ECO:0000256" key="11">
    <source>
        <dbReference type="ARBA" id="ARBA00023026"/>
    </source>
</evidence>
<dbReference type="GO" id="GO:0005576">
    <property type="term" value="C:extracellular region"/>
    <property type="evidence" value="ECO:0007669"/>
    <property type="project" value="UniProtKB-SubCell"/>
</dbReference>
<keyword evidence="9" id="KW-0378">Hydrolase</keyword>
<feature type="signal peptide" evidence="16">
    <location>
        <begin position="1"/>
        <end position="16"/>
    </location>
</feature>
<comment type="cofactor">
    <cofactor evidence="1">
        <name>Zn(2+)</name>
        <dbReference type="ChEBI" id="CHEBI:29105"/>
    </cofactor>
</comment>
<dbReference type="Pfam" id="PF00246">
    <property type="entry name" value="Peptidase_M14"/>
    <property type="match status" value="1"/>
</dbReference>
<keyword evidence="19" id="KW-1185">Reference proteome</keyword>
<dbReference type="AlphaFoldDB" id="A0A395MKG3"/>